<keyword evidence="1" id="KW-0732">Signal</keyword>
<evidence type="ECO:0000313" key="3">
    <source>
        <dbReference type="Proteomes" id="UP000007460"/>
    </source>
</evidence>
<keyword evidence="3" id="KW-1185">Reference proteome</keyword>
<gene>
    <name evidence="2" type="ordered locus">SAR116_2488</name>
</gene>
<name>D5BQL3_PUNMI</name>
<feature type="signal peptide" evidence="1">
    <location>
        <begin position="1"/>
        <end position="20"/>
    </location>
</feature>
<feature type="chain" id="PRO_5003070042" evidence="1">
    <location>
        <begin position="21"/>
        <end position="273"/>
    </location>
</feature>
<proteinExistence type="predicted"/>
<protein>
    <submittedName>
        <fullName evidence="2">Uncharacterized protein</fullName>
    </submittedName>
</protein>
<evidence type="ECO:0000256" key="1">
    <source>
        <dbReference type="SAM" id="SignalP"/>
    </source>
</evidence>
<dbReference type="Proteomes" id="UP000007460">
    <property type="component" value="Chromosome"/>
</dbReference>
<dbReference type="AlphaFoldDB" id="D5BQL3"/>
<organism evidence="2 3">
    <name type="scientific">Puniceispirillum marinum (strain IMCC1322)</name>
    <dbReference type="NCBI Taxonomy" id="488538"/>
    <lineage>
        <taxon>Bacteria</taxon>
        <taxon>Pseudomonadati</taxon>
        <taxon>Pseudomonadota</taxon>
        <taxon>Alphaproteobacteria</taxon>
        <taxon>Candidatus Puniceispirillales</taxon>
        <taxon>Candidatus Puniceispirillaceae</taxon>
        <taxon>Candidatus Puniceispirillum</taxon>
    </lineage>
</organism>
<dbReference type="KEGG" id="apb:SAR116_2488"/>
<dbReference type="HOGENOM" id="CLU_1018911_0_0_5"/>
<reference evidence="2 3" key="1">
    <citation type="journal article" date="2010" name="J. Bacteriol.">
        <title>Complete genome sequence of "Candidatus Puniceispirillum marinum" IMCC1322, a representative of the SAR116 clade in the Alphaproteobacteria.</title>
        <authorList>
            <person name="Oh H.M."/>
            <person name="Kwon K.K."/>
            <person name="Kang I."/>
            <person name="Kang S.G."/>
            <person name="Lee J.H."/>
            <person name="Kim S.J."/>
            <person name="Cho J.C."/>
        </authorList>
    </citation>
    <scope>NUCLEOTIDE SEQUENCE [LARGE SCALE GENOMIC DNA]</scope>
    <source>
        <strain evidence="2 3">IMCC1322</strain>
    </source>
</reference>
<sequence>MRFLQTFIILIVLFNSSVWASNEIALDDNSYQLEFNESSALDLETLLPEDTELLIYNHCLTAGTSSHGESNEHVDLFANSKSGHFAPLWITGMHSNVQKEKFSGGSFCSSKTISINKPPQILSVFTSSGSHYEIGLRFKNSKYQNIARAGFDNYFKKIETKSPFLFSNNLFAKLTHSQTLSENQIFLINFTNPIDIENISIPIRNTDTVTYKFLVNGTETTETISSSMYFKYLTRKNISKVSSIKLVWNSEVTTAEVFTRPLMIWVKKSLISN</sequence>
<accession>D5BQL3</accession>
<evidence type="ECO:0000313" key="2">
    <source>
        <dbReference type="EMBL" id="ADE40731.1"/>
    </source>
</evidence>
<dbReference type="EMBL" id="CP001751">
    <property type="protein sequence ID" value="ADE40731.1"/>
    <property type="molecule type" value="Genomic_DNA"/>
</dbReference>